<feature type="compositionally biased region" description="Acidic residues" evidence="1">
    <location>
        <begin position="671"/>
        <end position="681"/>
    </location>
</feature>
<name>A0A336LR50_CULSO</name>
<keyword evidence="2" id="KW-0732">Signal</keyword>
<evidence type="ECO:0000313" key="3">
    <source>
        <dbReference type="EMBL" id="SSX20524.1"/>
    </source>
</evidence>
<evidence type="ECO:0000256" key="2">
    <source>
        <dbReference type="SAM" id="SignalP"/>
    </source>
</evidence>
<feature type="region of interest" description="Disordered" evidence="1">
    <location>
        <begin position="626"/>
        <end position="689"/>
    </location>
</feature>
<accession>A0A336LR50</accession>
<dbReference type="AlphaFoldDB" id="A0A336LR50"/>
<feature type="compositionally biased region" description="Basic and acidic residues" evidence="1">
    <location>
        <begin position="326"/>
        <end position="395"/>
    </location>
</feature>
<feature type="signal peptide" evidence="2">
    <location>
        <begin position="1"/>
        <end position="22"/>
    </location>
</feature>
<sequence length="812" mass="94697">MGTRISLSTFLQLVVLLGLTSAVPHSTPYSLQAAVDALHRRESQLSSADERGRETNFDDSEGIGHRELSHVLSNYLARDNFDQRLDERNMGDDYLPEFDERDQFFDDDEYGPDDKKKKRSMFREREEQQPSVFREREYGHPSTLDEDFLREMDRERNIDRDQKYHALIKQLWGKYKHDDEDLERQLLRNEYLHARGPPEDDDNYPDMSEEEDDYYKRKRSMKRKRMMFAPMFGYPSAITAGYYGGGPAMAPGPVVYDKKKKRGYPILPWLPASRKKRFPVAKRSPGPDEFQGMTDEKVARDLKEIFGGSEFDDKKKKRSSGVLFGLDKKRSVPEETEEDKKKRMAVKKSENLEEEKKKKSVKKSVEEEDKKKRTVKKSEDFGDDDDKKKRAKKDEFDDSNDDDDKKKKRAKKDEIIDDSDDDKKKKRSVKRKRNTDCDEDYCEPHDHYVDSEEDESEDSDEMEDDGDEDNEDDEERRRRKKKRDVKKRKRANMEILREEQIIPGDLMDMKKRDINWAKTWGVDRRKKSSGSSSRDYPLSFYKNYEQNRRQNLDLSKIDNMDQKLKTIEDLLIDETIKYTGAHEGIVEPEDIKELKDHVVSRLATAYNLEKMRHSLDKIKNNIENEDHLSRNEIPDDSDDKKAKRVAVKKEKVEFDHSGHKPEDEPKKVEHEEPENDMEDDEDKKKKKKKRNGLEDLLEESGVPLETLEDQCTILDNLEKRCKGVDALSGDLHQELLPACGVHQLCYLCGTSQSECDFQYLADAETICGHHAGCQSAARSALMILRGFPSPTLGPRECAKNPCLYQALKDIGV</sequence>
<feature type="compositionally biased region" description="Basic and acidic residues" evidence="1">
    <location>
        <begin position="121"/>
        <end position="139"/>
    </location>
</feature>
<reference evidence="3" key="1">
    <citation type="submission" date="2018-07" db="EMBL/GenBank/DDBJ databases">
        <authorList>
            <person name="Quirk P.G."/>
            <person name="Krulwich T.A."/>
        </authorList>
    </citation>
    <scope>NUCLEOTIDE SEQUENCE</scope>
</reference>
<feature type="compositionally biased region" description="Basic residues" evidence="1">
    <location>
        <begin position="477"/>
        <end position="490"/>
    </location>
</feature>
<proteinExistence type="predicted"/>
<feature type="compositionally biased region" description="Acidic residues" evidence="1">
    <location>
        <begin position="451"/>
        <end position="474"/>
    </location>
</feature>
<dbReference type="EMBL" id="UFQT01000126">
    <property type="protein sequence ID" value="SSX20524.1"/>
    <property type="molecule type" value="Genomic_DNA"/>
</dbReference>
<feature type="region of interest" description="Disordered" evidence="1">
    <location>
        <begin position="276"/>
        <end position="296"/>
    </location>
</feature>
<dbReference type="OMA" id="RHRINKA"/>
<feature type="region of interest" description="Disordered" evidence="1">
    <location>
        <begin position="88"/>
        <end position="149"/>
    </location>
</feature>
<protein>
    <submittedName>
        <fullName evidence="3">CSON001685 protein</fullName>
    </submittedName>
</protein>
<dbReference type="PANTHER" id="PTHR37687">
    <property type="entry name" value="AGAP006772-PA"/>
    <property type="match status" value="1"/>
</dbReference>
<gene>
    <name evidence="3" type="primary">CSON001685</name>
</gene>
<organism evidence="3">
    <name type="scientific">Culicoides sonorensis</name>
    <name type="common">Biting midge</name>
    <dbReference type="NCBI Taxonomy" id="179676"/>
    <lineage>
        <taxon>Eukaryota</taxon>
        <taxon>Metazoa</taxon>
        <taxon>Ecdysozoa</taxon>
        <taxon>Arthropoda</taxon>
        <taxon>Hexapoda</taxon>
        <taxon>Insecta</taxon>
        <taxon>Pterygota</taxon>
        <taxon>Neoptera</taxon>
        <taxon>Endopterygota</taxon>
        <taxon>Diptera</taxon>
        <taxon>Nematocera</taxon>
        <taxon>Chironomoidea</taxon>
        <taxon>Ceratopogonidae</taxon>
        <taxon>Ceratopogoninae</taxon>
        <taxon>Culicoides</taxon>
        <taxon>Monoculicoides</taxon>
    </lineage>
</organism>
<evidence type="ECO:0000256" key="1">
    <source>
        <dbReference type="SAM" id="MobiDB-lite"/>
    </source>
</evidence>
<dbReference type="PANTHER" id="PTHR37687:SF1">
    <property type="entry name" value="AGAP006772-PA"/>
    <property type="match status" value="1"/>
</dbReference>
<feature type="region of interest" description="Disordered" evidence="1">
    <location>
        <begin position="42"/>
        <end position="62"/>
    </location>
</feature>
<feature type="chain" id="PRO_5016357446" evidence="2">
    <location>
        <begin position="23"/>
        <end position="812"/>
    </location>
</feature>
<dbReference type="VEuPathDB" id="VectorBase:CSON001685"/>
<dbReference type="InterPro" id="IPR038875">
    <property type="entry name" value="PLA2_conodipine-like"/>
</dbReference>
<feature type="compositionally biased region" description="Acidic residues" evidence="1">
    <location>
        <begin position="94"/>
        <end position="111"/>
    </location>
</feature>
<feature type="compositionally biased region" description="Basic and acidic residues" evidence="1">
    <location>
        <begin position="626"/>
        <end position="670"/>
    </location>
</feature>
<feature type="region of interest" description="Disordered" evidence="1">
    <location>
        <begin position="322"/>
        <end position="493"/>
    </location>
</feature>
<feature type="compositionally biased region" description="Basic residues" evidence="1">
    <location>
        <begin position="424"/>
        <end position="433"/>
    </location>
</feature>